<keyword evidence="1" id="KW-0812">Transmembrane</keyword>
<protein>
    <submittedName>
        <fullName evidence="2">Uncharacterized protein</fullName>
    </submittedName>
</protein>
<keyword evidence="1" id="KW-0472">Membrane</keyword>
<name>A0ABM7XPQ1_9ENTE</name>
<dbReference type="EMBL" id="AP025635">
    <property type="protein sequence ID" value="BDG67008.1"/>
    <property type="molecule type" value="Genomic_DNA"/>
</dbReference>
<keyword evidence="3" id="KW-1185">Reference proteome</keyword>
<accession>A0ABM7XPQ1</accession>
<evidence type="ECO:0000313" key="3">
    <source>
        <dbReference type="Proteomes" id="UP000831692"/>
    </source>
</evidence>
<proteinExistence type="predicted"/>
<organism evidence="2 3">
    <name type="scientific">Enterococcus innesii</name>
    <dbReference type="NCBI Taxonomy" id="2839759"/>
    <lineage>
        <taxon>Bacteria</taxon>
        <taxon>Bacillati</taxon>
        <taxon>Bacillota</taxon>
        <taxon>Bacilli</taxon>
        <taxon>Lactobacillales</taxon>
        <taxon>Enterococcaceae</taxon>
        <taxon>Enterococcus</taxon>
    </lineage>
</organism>
<reference evidence="2 3" key="1">
    <citation type="submission" date="2022-03" db="EMBL/GenBank/DDBJ databases">
        <title>Complete genome sequence of Enterococcus innesii DB-1.</title>
        <authorList>
            <person name="Fukuda D."/>
            <person name="Nolasco-Hipolito C."/>
        </authorList>
    </citation>
    <scope>NUCLEOTIDE SEQUENCE [LARGE SCALE GENOMIC DNA]</scope>
    <source>
        <strain evidence="2 3">DB-1</strain>
    </source>
</reference>
<evidence type="ECO:0000256" key="1">
    <source>
        <dbReference type="SAM" id="Phobius"/>
    </source>
</evidence>
<keyword evidence="1" id="KW-1133">Transmembrane helix</keyword>
<evidence type="ECO:0000313" key="2">
    <source>
        <dbReference type="EMBL" id="BDG67008.1"/>
    </source>
</evidence>
<gene>
    <name evidence="2" type="ORF">ENLAB_05720</name>
</gene>
<feature type="transmembrane region" description="Helical" evidence="1">
    <location>
        <begin position="20"/>
        <end position="38"/>
    </location>
</feature>
<sequence>MATEETLFHNGVDSILMGSFHSFFIELSVNVSILFFATKSYFEGYREKSGDIFLFFYLQR</sequence>
<dbReference type="Proteomes" id="UP000831692">
    <property type="component" value="Chromosome"/>
</dbReference>